<evidence type="ECO:0000313" key="3">
    <source>
        <dbReference type="Proteomes" id="UP000015106"/>
    </source>
</evidence>
<accession>A0A8R7P1V6</accession>
<sequence length="99" mass="10584">GRVGEVQRAGDGKGAAPPASYRSRDLLCHQTRRPTSPSFPIFPLLVGRLSYRLQRHAGQPPLPIPGSARSRTPVNVRFMGTCHAAPCPAALSEVRTGSI</sequence>
<keyword evidence="3" id="KW-1185">Reference proteome</keyword>
<organism evidence="2 3">
    <name type="scientific">Triticum urartu</name>
    <name type="common">Red wild einkorn</name>
    <name type="synonym">Crithodium urartu</name>
    <dbReference type="NCBI Taxonomy" id="4572"/>
    <lineage>
        <taxon>Eukaryota</taxon>
        <taxon>Viridiplantae</taxon>
        <taxon>Streptophyta</taxon>
        <taxon>Embryophyta</taxon>
        <taxon>Tracheophyta</taxon>
        <taxon>Spermatophyta</taxon>
        <taxon>Magnoliopsida</taxon>
        <taxon>Liliopsida</taxon>
        <taxon>Poales</taxon>
        <taxon>Poaceae</taxon>
        <taxon>BOP clade</taxon>
        <taxon>Pooideae</taxon>
        <taxon>Triticodae</taxon>
        <taxon>Triticeae</taxon>
        <taxon>Triticinae</taxon>
        <taxon>Triticum</taxon>
    </lineage>
</organism>
<name>A0A8R7P1V6_TRIUA</name>
<proteinExistence type="predicted"/>
<reference evidence="3" key="1">
    <citation type="journal article" date="2013" name="Nature">
        <title>Draft genome of the wheat A-genome progenitor Triticum urartu.</title>
        <authorList>
            <person name="Ling H.Q."/>
            <person name="Zhao S."/>
            <person name="Liu D."/>
            <person name="Wang J."/>
            <person name="Sun H."/>
            <person name="Zhang C."/>
            <person name="Fan H."/>
            <person name="Li D."/>
            <person name="Dong L."/>
            <person name="Tao Y."/>
            <person name="Gao C."/>
            <person name="Wu H."/>
            <person name="Li Y."/>
            <person name="Cui Y."/>
            <person name="Guo X."/>
            <person name="Zheng S."/>
            <person name="Wang B."/>
            <person name="Yu K."/>
            <person name="Liang Q."/>
            <person name="Yang W."/>
            <person name="Lou X."/>
            <person name="Chen J."/>
            <person name="Feng M."/>
            <person name="Jian J."/>
            <person name="Zhang X."/>
            <person name="Luo G."/>
            <person name="Jiang Y."/>
            <person name="Liu J."/>
            <person name="Wang Z."/>
            <person name="Sha Y."/>
            <person name="Zhang B."/>
            <person name="Wu H."/>
            <person name="Tang D."/>
            <person name="Shen Q."/>
            <person name="Xue P."/>
            <person name="Zou S."/>
            <person name="Wang X."/>
            <person name="Liu X."/>
            <person name="Wang F."/>
            <person name="Yang Y."/>
            <person name="An X."/>
            <person name="Dong Z."/>
            <person name="Zhang K."/>
            <person name="Zhang X."/>
            <person name="Luo M.C."/>
            <person name="Dvorak J."/>
            <person name="Tong Y."/>
            <person name="Wang J."/>
            <person name="Yang H."/>
            <person name="Li Z."/>
            <person name="Wang D."/>
            <person name="Zhang A."/>
            <person name="Wang J."/>
        </authorList>
    </citation>
    <scope>NUCLEOTIDE SEQUENCE</scope>
    <source>
        <strain evidence="3">cv. G1812</strain>
    </source>
</reference>
<dbReference type="AlphaFoldDB" id="A0A8R7P1V6"/>
<feature type="region of interest" description="Disordered" evidence="1">
    <location>
        <begin position="1"/>
        <end position="24"/>
    </location>
</feature>
<reference evidence="2" key="3">
    <citation type="submission" date="2022-06" db="UniProtKB">
        <authorList>
            <consortium name="EnsemblPlants"/>
        </authorList>
    </citation>
    <scope>IDENTIFICATION</scope>
</reference>
<dbReference type="EnsemblPlants" id="TuG1812G0100002123.01.T01">
    <property type="protein sequence ID" value="TuG1812G0100002123.01.T01"/>
    <property type="gene ID" value="TuG1812G0100002123.01"/>
</dbReference>
<dbReference type="Proteomes" id="UP000015106">
    <property type="component" value="Chromosome 1"/>
</dbReference>
<evidence type="ECO:0000256" key="1">
    <source>
        <dbReference type="SAM" id="MobiDB-lite"/>
    </source>
</evidence>
<evidence type="ECO:0000313" key="2">
    <source>
        <dbReference type="EnsemblPlants" id="TuG1812G0100002123.01.T01"/>
    </source>
</evidence>
<protein>
    <submittedName>
        <fullName evidence="2">Uncharacterized protein</fullName>
    </submittedName>
</protein>
<reference evidence="2" key="2">
    <citation type="submission" date="2018-03" db="EMBL/GenBank/DDBJ databases">
        <title>The Triticum urartu genome reveals the dynamic nature of wheat genome evolution.</title>
        <authorList>
            <person name="Ling H."/>
            <person name="Ma B."/>
            <person name="Shi X."/>
            <person name="Liu H."/>
            <person name="Dong L."/>
            <person name="Sun H."/>
            <person name="Cao Y."/>
            <person name="Gao Q."/>
            <person name="Zheng S."/>
            <person name="Li Y."/>
            <person name="Yu Y."/>
            <person name="Du H."/>
            <person name="Qi M."/>
            <person name="Li Y."/>
            <person name="Yu H."/>
            <person name="Cui Y."/>
            <person name="Wang N."/>
            <person name="Chen C."/>
            <person name="Wu H."/>
            <person name="Zhao Y."/>
            <person name="Zhang J."/>
            <person name="Li Y."/>
            <person name="Zhou W."/>
            <person name="Zhang B."/>
            <person name="Hu W."/>
            <person name="Eijk M."/>
            <person name="Tang J."/>
            <person name="Witsenboer H."/>
            <person name="Zhao S."/>
            <person name="Li Z."/>
            <person name="Zhang A."/>
            <person name="Wang D."/>
            <person name="Liang C."/>
        </authorList>
    </citation>
    <scope>NUCLEOTIDE SEQUENCE [LARGE SCALE GENOMIC DNA]</scope>
    <source>
        <strain evidence="2">cv. G1812</strain>
    </source>
</reference>
<dbReference type="Gramene" id="TuG1812G0100002123.01.T01">
    <property type="protein sequence ID" value="TuG1812G0100002123.01.T01"/>
    <property type="gene ID" value="TuG1812G0100002123.01"/>
</dbReference>